<dbReference type="GO" id="GO:0071973">
    <property type="term" value="P:bacterial-type flagellum-dependent cell motility"/>
    <property type="evidence" value="ECO:0007669"/>
    <property type="project" value="TreeGrafter"/>
</dbReference>
<dbReference type="PANTHER" id="PTHR30288:SF0">
    <property type="entry name" value="FLAGELLAR HOOK-ASSOCIATED PROTEIN 2"/>
    <property type="match status" value="1"/>
</dbReference>
<protein>
    <recommendedName>
        <fullName evidence="1">Flagellar hook-associated protein 2 C-terminal domain-containing protein</fullName>
    </recommendedName>
</protein>
<reference evidence="2 3" key="1">
    <citation type="journal article" date="2019" name="Microbiol. Resour. Announc.">
        <title>Complete Genome Sequence of Halomonas sulfidaeris Strain Esulfide1 Isolated from a Metal Sulfide Rock at a Depth of 2,200 Meters, Obtained Using Nanopore Sequencing.</title>
        <authorList>
            <person name="Saito M."/>
            <person name="Nishigata A."/>
            <person name="Galipon J."/>
            <person name="Arakawa K."/>
        </authorList>
    </citation>
    <scope>NUCLEOTIDE SEQUENCE [LARGE SCALE GENOMIC DNA]</scope>
    <source>
        <strain evidence="2 3">ATCC BAA-803</strain>
    </source>
</reference>
<dbReference type="KEGG" id="hsr:HSBAA_56590"/>
<accession>A0A455UG71</accession>
<dbReference type="AlphaFoldDB" id="A0A455UG71"/>
<dbReference type="EMBL" id="AP019514">
    <property type="protein sequence ID" value="BBI64353.1"/>
    <property type="molecule type" value="Genomic_DNA"/>
</dbReference>
<gene>
    <name evidence="2" type="ORF">HSBAA_56590</name>
</gene>
<evidence type="ECO:0000313" key="3">
    <source>
        <dbReference type="Proteomes" id="UP000320231"/>
    </source>
</evidence>
<dbReference type="Pfam" id="PF07195">
    <property type="entry name" value="FliD_C"/>
    <property type="match status" value="1"/>
</dbReference>
<dbReference type="GO" id="GO:0007155">
    <property type="term" value="P:cell adhesion"/>
    <property type="evidence" value="ECO:0007669"/>
    <property type="project" value="InterPro"/>
</dbReference>
<dbReference type="InterPro" id="IPR040026">
    <property type="entry name" value="FliD"/>
</dbReference>
<name>A0A455UG71_9GAMM</name>
<evidence type="ECO:0000259" key="1">
    <source>
        <dbReference type="Pfam" id="PF07195"/>
    </source>
</evidence>
<dbReference type="PANTHER" id="PTHR30288">
    <property type="entry name" value="FLAGELLAR CAP/ASSEMBLY PROTEIN FLID"/>
    <property type="match status" value="1"/>
</dbReference>
<organism evidence="2 3">
    <name type="scientific">Vreelandella sulfidaeris</name>
    <dbReference type="NCBI Taxonomy" id="115553"/>
    <lineage>
        <taxon>Bacteria</taxon>
        <taxon>Pseudomonadati</taxon>
        <taxon>Pseudomonadota</taxon>
        <taxon>Gammaproteobacteria</taxon>
        <taxon>Oceanospirillales</taxon>
        <taxon>Halomonadaceae</taxon>
        <taxon>Vreelandella</taxon>
    </lineage>
</organism>
<dbReference type="InterPro" id="IPR010809">
    <property type="entry name" value="FliD_C"/>
</dbReference>
<dbReference type="GO" id="GO:0009421">
    <property type="term" value="C:bacterial-type flagellum filament cap"/>
    <property type="evidence" value="ECO:0007669"/>
    <property type="project" value="InterPro"/>
</dbReference>
<dbReference type="Proteomes" id="UP000320231">
    <property type="component" value="Chromosome"/>
</dbReference>
<sequence length="144" mass="15048">MTLEGTTAYEGRDAQLKVNGIDITSATNKVEGAIEGVTLNLEKVTEAGSPNTVVVARNTLAVRESVEGFVKGYNALKDLIGELTAFNGGGEAAGDLIGDRAVRSVESQMRSALVGNVPGGDITRLSDIGIELNKEGKLTLDSQR</sequence>
<evidence type="ECO:0000313" key="2">
    <source>
        <dbReference type="EMBL" id="BBI64353.1"/>
    </source>
</evidence>
<feature type="domain" description="Flagellar hook-associated protein 2 C-terminal" evidence="1">
    <location>
        <begin position="11"/>
        <end position="143"/>
    </location>
</feature>
<proteinExistence type="predicted"/>